<evidence type="ECO:0000256" key="2">
    <source>
        <dbReference type="SAM" id="Phobius"/>
    </source>
</evidence>
<feature type="region of interest" description="Disordered" evidence="1">
    <location>
        <begin position="1"/>
        <end position="20"/>
    </location>
</feature>
<dbReference type="EMBL" id="CAJJDN010000021">
    <property type="protein sequence ID" value="CAD8065851.1"/>
    <property type="molecule type" value="Genomic_DNA"/>
</dbReference>
<name>A0A8S1LH66_9CILI</name>
<feature type="compositionally biased region" description="Polar residues" evidence="1">
    <location>
        <begin position="10"/>
        <end position="20"/>
    </location>
</feature>
<gene>
    <name evidence="3" type="ORF">PSON_ATCC_30995.1.T0210002</name>
</gene>
<dbReference type="AlphaFoldDB" id="A0A8S1LH66"/>
<sequence>MEDNCEEKQQISSQIPQTQNNNNVIEDQKKKYLTSKCKWISFTVTFFFLIGIGIFLGIYLSQNAKTAPTLKKFQKDEFLQIDEICMYHTSDKIQNCTQIEMNTKRIVNDLNEKNASSLLMLTALKVRTFTQNPDGTREYNEMINENTEIDQQVKKSLRILQKSAESNNFCEGIPQNECGNLNEVPLITLITDQQTGGVQQIGIPLEIPDLILQPLVSNIIHIAPNVAETGEITQSNGTRLLDEHSTNLYYVGKQAFVPKISKSRSWFGRTVVKKTISQQNQVKESSGINLFDKFEQSQETSLDENNYLVSSHITTSSKLDNTIKSENINQQTQDLTDKSETEITNDSNLVTVETTIDEALTNALTEIQNLQNLQYYSIEEIQDRIQTQQNLDKNLQQANRQLQEENGDVQSYSETDYDQQEGGCDSTIFNQKRTLKEATVLKQKIGLVVEFKGQLQNEDISGQLRSCISLNSNCIQDLYKKDFSYERKPIQSVNKSGSRTQNIFQITVLIMGYPLNIGADYNYSWGYNESPVQTENEIGLSGQIYAALGVTAYGEFSLVHVINIRAGVQGYIFKGSVNGVAQFKFNNVDKVIETKKYIIFLDFQIEVLTFDVYASYQNITLRWERKCVGKRWYKICWYIPIIDYTNWKDIYRKSFQLAKLQPSKRIFQIKSKCY</sequence>
<feature type="transmembrane region" description="Helical" evidence="2">
    <location>
        <begin position="39"/>
        <end position="60"/>
    </location>
</feature>
<organism evidence="3 4">
    <name type="scientific">Paramecium sonneborni</name>
    <dbReference type="NCBI Taxonomy" id="65129"/>
    <lineage>
        <taxon>Eukaryota</taxon>
        <taxon>Sar</taxon>
        <taxon>Alveolata</taxon>
        <taxon>Ciliophora</taxon>
        <taxon>Intramacronucleata</taxon>
        <taxon>Oligohymenophorea</taxon>
        <taxon>Peniculida</taxon>
        <taxon>Parameciidae</taxon>
        <taxon>Paramecium</taxon>
    </lineage>
</organism>
<comment type="caution">
    <text evidence="3">The sequence shown here is derived from an EMBL/GenBank/DDBJ whole genome shotgun (WGS) entry which is preliminary data.</text>
</comment>
<evidence type="ECO:0008006" key="5">
    <source>
        <dbReference type="Google" id="ProtNLM"/>
    </source>
</evidence>
<keyword evidence="2" id="KW-0812">Transmembrane</keyword>
<dbReference type="Proteomes" id="UP000692954">
    <property type="component" value="Unassembled WGS sequence"/>
</dbReference>
<keyword evidence="4" id="KW-1185">Reference proteome</keyword>
<keyword evidence="2" id="KW-0472">Membrane</keyword>
<evidence type="ECO:0000313" key="4">
    <source>
        <dbReference type="Proteomes" id="UP000692954"/>
    </source>
</evidence>
<feature type="region of interest" description="Disordered" evidence="1">
    <location>
        <begin position="400"/>
        <end position="420"/>
    </location>
</feature>
<evidence type="ECO:0000256" key="1">
    <source>
        <dbReference type="SAM" id="MobiDB-lite"/>
    </source>
</evidence>
<accession>A0A8S1LH66</accession>
<reference evidence="3" key="1">
    <citation type="submission" date="2021-01" db="EMBL/GenBank/DDBJ databases">
        <authorList>
            <consortium name="Genoscope - CEA"/>
            <person name="William W."/>
        </authorList>
    </citation>
    <scope>NUCLEOTIDE SEQUENCE</scope>
</reference>
<dbReference type="OrthoDB" id="307560at2759"/>
<evidence type="ECO:0000313" key="3">
    <source>
        <dbReference type="EMBL" id="CAD8065851.1"/>
    </source>
</evidence>
<proteinExistence type="predicted"/>
<keyword evidence="2" id="KW-1133">Transmembrane helix</keyword>
<protein>
    <recommendedName>
        <fullName evidence="5">Transmembrane protein</fullName>
    </recommendedName>
</protein>